<keyword evidence="2" id="KW-1185">Reference proteome</keyword>
<organism evidence="1 2">
    <name type="scientific">Pelagibacterium luteolum</name>
    <dbReference type="NCBI Taxonomy" id="440168"/>
    <lineage>
        <taxon>Bacteria</taxon>
        <taxon>Pseudomonadati</taxon>
        <taxon>Pseudomonadota</taxon>
        <taxon>Alphaproteobacteria</taxon>
        <taxon>Hyphomicrobiales</taxon>
        <taxon>Devosiaceae</taxon>
        <taxon>Pelagibacterium</taxon>
    </lineage>
</organism>
<reference evidence="1 2" key="1">
    <citation type="submission" date="2016-10" db="EMBL/GenBank/DDBJ databases">
        <authorList>
            <person name="de Groot N.N."/>
        </authorList>
    </citation>
    <scope>NUCLEOTIDE SEQUENCE [LARGE SCALE GENOMIC DNA]</scope>
    <source>
        <strain evidence="1 2">CGMCC 1.10267</strain>
    </source>
</reference>
<name>A0A1G8ARL4_9HYPH</name>
<dbReference type="RefSeq" id="WP_090600480.1">
    <property type="nucleotide sequence ID" value="NZ_FNCS01000038.1"/>
</dbReference>
<gene>
    <name evidence="1" type="ORF">SAMN04487974_13810</name>
</gene>
<accession>A0A1G8ARL4</accession>
<dbReference type="AlphaFoldDB" id="A0A1G8ARL4"/>
<protein>
    <submittedName>
        <fullName evidence="1">Uncharacterized protein</fullName>
    </submittedName>
</protein>
<evidence type="ECO:0000313" key="2">
    <source>
        <dbReference type="Proteomes" id="UP000199495"/>
    </source>
</evidence>
<sequence>MNSTERKKLRDAYFELCMQMGTTHMVTLATHQHWSINKMKALIRHFAGCMDNSGLGGIWSQKPMSQRMNGVFFIEGSELGAAIHTHGLVHIPYGTESFKAQAGKLLWDETCKSGTFKLRELYRPKGAFDYSSKLMKWRNYDHDRIVLLADFMSEKSLSLEPTMQR</sequence>
<evidence type="ECO:0000313" key="1">
    <source>
        <dbReference type="EMBL" id="SDH23641.1"/>
    </source>
</evidence>
<proteinExistence type="predicted"/>
<dbReference type="Proteomes" id="UP000199495">
    <property type="component" value="Unassembled WGS sequence"/>
</dbReference>
<dbReference type="EMBL" id="FNCS01000038">
    <property type="protein sequence ID" value="SDH23641.1"/>
    <property type="molecule type" value="Genomic_DNA"/>
</dbReference>